<dbReference type="Gene3D" id="1.10.287.950">
    <property type="entry name" value="Methyl-accepting chemotaxis protein"/>
    <property type="match status" value="1"/>
</dbReference>
<dbReference type="Proteomes" id="UP000007058">
    <property type="component" value="Chromosome"/>
</dbReference>
<dbReference type="PANTHER" id="PTHR32089:SF112">
    <property type="entry name" value="LYSOZYME-LIKE PROTEIN-RELATED"/>
    <property type="match status" value="1"/>
</dbReference>
<dbReference type="GO" id="GO:0007165">
    <property type="term" value="P:signal transduction"/>
    <property type="evidence" value="ECO:0007669"/>
    <property type="project" value="UniProtKB-KW"/>
</dbReference>
<gene>
    <name evidence="5" type="ordered locus">amb3720</name>
</gene>
<protein>
    <submittedName>
        <fullName evidence="5">Methyl-accepting chemotaxis protein</fullName>
    </submittedName>
</protein>
<feature type="region of interest" description="Disordered" evidence="3">
    <location>
        <begin position="1"/>
        <end position="21"/>
    </location>
</feature>
<name>Q2W0V1_PARM1</name>
<accession>Q2W0V1</accession>
<proteinExistence type="predicted"/>
<dbReference type="STRING" id="342108.amb3720"/>
<dbReference type="InterPro" id="IPR004089">
    <property type="entry name" value="MCPsignal_dom"/>
</dbReference>
<dbReference type="EMBL" id="AP007255">
    <property type="protein sequence ID" value="BAE52524.1"/>
    <property type="molecule type" value="Genomic_DNA"/>
</dbReference>
<dbReference type="GO" id="GO:0016020">
    <property type="term" value="C:membrane"/>
    <property type="evidence" value="ECO:0007669"/>
    <property type="project" value="InterPro"/>
</dbReference>
<dbReference type="HOGENOM" id="CLU_000445_107_32_5"/>
<evidence type="ECO:0000313" key="5">
    <source>
        <dbReference type="EMBL" id="BAE52524.1"/>
    </source>
</evidence>
<evidence type="ECO:0000313" key="6">
    <source>
        <dbReference type="Proteomes" id="UP000007058"/>
    </source>
</evidence>
<dbReference type="PANTHER" id="PTHR32089">
    <property type="entry name" value="METHYL-ACCEPTING CHEMOTAXIS PROTEIN MCPB"/>
    <property type="match status" value="1"/>
</dbReference>
<evidence type="ECO:0000259" key="4">
    <source>
        <dbReference type="PROSITE" id="PS50111"/>
    </source>
</evidence>
<evidence type="ECO:0000256" key="2">
    <source>
        <dbReference type="PROSITE-ProRule" id="PRU00284"/>
    </source>
</evidence>
<dbReference type="AlphaFoldDB" id="Q2W0V1"/>
<reference evidence="5 6" key="1">
    <citation type="journal article" date="2005" name="DNA Res.">
        <title>Complete genome sequence of the facultative anaerobic magnetotactic bacterium Magnetospirillum sp. strain AMB-1.</title>
        <authorList>
            <person name="Matsunaga T."/>
            <person name="Okamura Y."/>
            <person name="Fukuda Y."/>
            <person name="Wahyudi A.T."/>
            <person name="Murase Y."/>
            <person name="Takeyama H."/>
        </authorList>
    </citation>
    <scope>NUCLEOTIDE SEQUENCE [LARGE SCALE GENOMIC DNA]</scope>
    <source>
        <strain evidence="6">ATCC 700264 / AMB-1</strain>
    </source>
</reference>
<keyword evidence="1 2" id="KW-0807">Transducer</keyword>
<organism evidence="5 6">
    <name type="scientific">Paramagnetospirillum magneticum (strain ATCC 700264 / AMB-1)</name>
    <name type="common">Magnetospirillum magneticum</name>
    <dbReference type="NCBI Taxonomy" id="342108"/>
    <lineage>
        <taxon>Bacteria</taxon>
        <taxon>Pseudomonadati</taxon>
        <taxon>Pseudomonadota</taxon>
        <taxon>Alphaproteobacteria</taxon>
        <taxon>Rhodospirillales</taxon>
        <taxon>Magnetospirillaceae</taxon>
        <taxon>Paramagnetospirillum</taxon>
    </lineage>
</organism>
<evidence type="ECO:0000256" key="1">
    <source>
        <dbReference type="ARBA" id="ARBA00023224"/>
    </source>
</evidence>
<evidence type="ECO:0000256" key="3">
    <source>
        <dbReference type="SAM" id="MobiDB-lite"/>
    </source>
</evidence>
<dbReference type="SUPFAM" id="SSF58104">
    <property type="entry name" value="Methyl-accepting chemotaxis protein (MCP) signaling domain"/>
    <property type="match status" value="1"/>
</dbReference>
<dbReference type="KEGG" id="mag:amb3720"/>
<sequence length="479" mass="51298">MNCTLGESGMTAERVGNSPTAESVDSFATEVLKQIDSLSLEVADIAGTMDGLTRFVKHQEELFGHLKMIAHAMAETIGLIDNAGRETRDMTVQAGHQSSESLRTVEEALSGVNQLVGAVQGIEERLEGLEGALGEVSTMSRNIQKIARQTNLLALNATIEAARAGEAGKGFAVVATEVKTLARQTADVTSGIDETVHKLSGSVTDLIETSTDTLKMADSVGSGVGVINQAVSVFGDVIESVESKVGDISQAASASLSQCGDVIGEIDKFFEGIAMTSESLRKADERIASLLGNSEELMGYIAASGFRTADTPFIEAIQSAARQVTAAFDQGIASGRISVSDLFDENYQPIAGTNPQQHNSRYAAFTDLVLPDIQEPLLALDSRVAFCVTIDRNGYIATHNKKVSNPQGSDPVWNNANCRNRRIFNDRTGLSAGRNTRPFLLQTYRRDMGGGQFIMMKDVSAPIMVQGRHWGGIRLGYRI</sequence>
<dbReference type="Pfam" id="PF00015">
    <property type="entry name" value="MCPsignal"/>
    <property type="match status" value="1"/>
</dbReference>
<keyword evidence="6" id="KW-1185">Reference proteome</keyword>
<feature type="domain" description="Methyl-accepting transducer" evidence="4">
    <location>
        <begin position="34"/>
        <end position="288"/>
    </location>
</feature>
<dbReference type="SMART" id="SM00283">
    <property type="entry name" value="MA"/>
    <property type="match status" value="1"/>
</dbReference>
<dbReference type="PROSITE" id="PS50111">
    <property type="entry name" value="CHEMOTAXIS_TRANSDUC_2"/>
    <property type="match status" value="1"/>
</dbReference>